<name>A0A172Y0T7_9FLAO</name>
<dbReference type="Proteomes" id="UP000077824">
    <property type="component" value="Chromosome"/>
</dbReference>
<evidence type="ECO:0000313" key="2">
    <source>
        <dbReference type="Proteomes" id="UP000077824"/>
    </source>
</evidence>
<dbReference type="EMBL" id="CP015199">
    <property type="protein sequence ID" value="ANF52859.1"/>
    <property type="molecule type" value="Genomic_DNA"/>
</dbReference>
<dbReference type="STRING" id="1685010.A0O34_21085"/>
<reference evidence="1 2" key="1">
    <citation type="submission" date="2016-04" db="EMBL/GenBank/DDBJ databases">
        <title>Complete Genome Sequence of Chryseobacterium sp. IHBB 10212.</title>
        <authorList>
            <person name="Pal M."/>
            <person name="Swarnkar M.K."/>
            <person name="Kaushal K."/>
            <person name="Chhibber S."/>
            <person name="Singh A.K."/>
            <person name="Gulati A."/>
        </authorList>
    </citation>
    <scope>NUCLEOTIDE SEQUENCE [LARGE SCALE GENOMIC DNA]</scope>
    <source>
        <strain evidence="1 2">IHBB 10212</strain>
    </source>
</reference>
<accession>A0A172Y0T7</accession>
<dbReference type="RefSeq" id="WP_066759077.1">
    <property type="nucleotide sequence ID" value="NZ_CP015199.1"/>
</dbReference>
<protein>
    <submittedName>
        <fullName evidence="1">Uncharacterized protein</fullName>
    </submittedName>
</protein>
<dbReference type="KEGG" id="chh:A0O34_21085"/>
<gene>
    <name evidence="1" type="ORF">A0O34_21085</name>
</gene>
<sequence>MKKILILLPVFIFSLSFSQGKLYIQNYSNYDLVMRVVAGNTNNCLPEVVTSMNFPANTQDVIDNFNDSAPYANDWSVRLSPTGNPLSQAVPSGLLTTVSNLTRWKFIWFHTAYPGTTNSTPDVDFNMADPSAFAACPLSGSDFIDGSLTDAFWFYIASENATYLIIQ</sequence>
<proteinExistence type="predicted"/>
<organism evidence="1 2">
    <name type="scientific">Chryseobacterium glaciei</name>
    <dbReference type="NCBI Taxonomy" id="1685010"/>
    <lineage>
        <taxon>Bacteria</taxon>
        <taxon>Pseudomonadati</taxon>
        <taxon>Bacteroidota</taxon>
        <taxon>Flavobacteriia</taxon>
        <taxon>Flavobacteriales</taxon>
        <taxon>Weeksellaceae</taxon>
        <taxon>Chryseobacterium group</taxon>
        <taxon>Chryseobacterium</taxon>
    </lineage>
</organism>
<dbReference type="OrthoDB" id="1248257at2"/>
<keyword evidence="2" id="KW-1185">Reference proteome</keyword>
<dbReference type="AlphaFoldDB" id="A0A172Y0T7"/>
<evidence type="ECO:0000313" key="1">
    <source>
        <dbReference type="EMBL" id="ANF52859.1"/>
    </source>
</evidence>